<proteinExistence type="predicted"/>
<feature type="binding site" evidence="3">
    <location>
        <position position="234"/>
    </location>
    <ligand>
        <name>a divalent metal cation</name>
        <dbReference type="ChEBI" id="CHEBI:60240"/>
    </ligand>
</feature>
<dbReference type="PANTHER" id="PTHR47572:SF4">
    <property type="entry name" value="LACTONASE DRP35"/>
    <property type="match status" value="1"/>
</dbReference>
<feature type="active site" description="Proton donor/acceptor" evidence="2">
    <location>
        <position position="234"/>
    </location>
</feature>
<keyword evidence="6" id="KW-1185">Reference proteome</keyword>
<dbReference type="PANTHER" id="PTHR47572">
    <property type="entry name" value="LIPOPROTEIN-RELATED"/>
    <property type="match status" value="1"/>
</dbReference>
<dbReference type="GO" id="GO:0046872">
    <property type="term" value="F:metal ion binding"/>
    <property type="evidence" value="ECO:0007669"/>
    <property type="project" value="UniProtKB-KW"/>
</dbReference>
<dbReference type="InterPro" id="IPR013658">
    <property type="entry name" value="SGL"/>
</dbReference>
<dbReference type="GO" id="GO:0016787">
    <property type="term" value="F:hydrolase activity"/>
    <property type="evidence" value="ECO:0007669"/>
    <property type="project" value="UniProtKB-KW"/>
</dbReference>
<evidence type="ECO:0000259" key="4">
    <source>
        <dbReference type="Pfam" id="PF08450"/>
    </source>
</evidence>
<name>A0A433XK24_9HYPH</name>
<protein>
    <submittedName>
        <fullName evidence="5">SMP-30/gluconolactonase/LRE family protein</fullName>
    </submittedName>
</protein>
<dbReference type="InterPro" id="IPR051262">
    <property type="entry name" value="SMP-30/CGR1_Lactonase"/>
</dbReference>
<dbReference type="Gene3D" id="2.120.10.30">
    <property type="entry name" value="TolB, C-terminal domain"/>
    <property type="match status" value="1"/>
</dbReference>
<keyword evidence="1" id="KW-0378">Hydrolase</keyword>
<sequence>MALVGDAYEYYDKKFYDLTVPTVDLELIYDKNRWSEGPVWFNDGGYLVWSDIPNNRLLRYVPDLGVSVFRMPSNYINGNTRDREGRLVSCSHGARAVLRTEADGTITTIADSYKGGRLNSPNDVVVKSDGTIWFTDPTYGIMSDYEGYKAESEQEGCYVFRFDPTSGELSVVADDFKKPNGLAFSPDESLLYIADSGRSHDPDWPAQIRVFDVSGKNNLKNGRVFCTIETGLPDGFRVDTEGNVWTSAGAGINCYSPEGGLLGRIKFPQMVSNLTFGGERRNRLFVTCTQEVYSVFVGASGAQRP</sequence>
<evidence type="ECO:0000313" key="6">
    <source>
        <dbReference type="Proteomes" id="UP000281547"/>
    </source>
</evidence>
<evidence type="ECO:0000256" key="3">
    <source>
        <dbReference type="PIRSR" id="PIRSR605511-2"/>
    </source>
</evidence>
<comment type="caution">
    <text evidence="5">The sequence shown here is derived from an EMBL/GenBank/DDBJ whole genome shotgun (WGS) entry which is preliminary data.</text>
</comment>
<feature type="binding site" evidence="3">
    <location>
        <position position="180"/>
    </location>
    <ligand>
        <name>a divalent metal cation</name>
        <dbReference type="ChEBI" id="CHEBI:60240"/>
    </ligand>
</feature>
<organism evidence="5 6">
    <name type="scientific">Arsenicitalea aurantiaca</name>
    <dbReference type="NCBI Taxonomy" id="1783274"/>
    <lineage>
        <taxon>Bacteria</taxon>
        <taxon>Pseudomonadati</taxon>
        <taxon>Pseudomonadota</taxon>
        <taxon>Alphaproteobacteria</taxon>
        <taxon>Hyphomicrobiales</taxon>
        <taxon>Devosiaceae</taxon>
        <taxon>Arsenicitalea</taxon>
    </lineage>
</organism>
<dbReference type="RefSeq" id="WP_127186555.1">
    <property type="nucleotide sequence ID" value="NZ_RZNJ01000001.1"/>
</dbReference>
<dbReference type="InterPro" id="IPR005511">
    <property type="entry name" value="SMP-30"/>
</dbReference>
<feature type="binding site" evidence="3">
    <location>
        <position position="36"/>
    </location>
    <ligand>
        <name>a divalent metal cation</name>
        <dbReference type="ChEBI" id="CHEBI:60240"/>
    </ligand>
</feature>
<evidence type="ECO:0000256" key="2">
    <source>
        <dbReference type="PIRSR" id="PIRSR605511-1"/>
    </source>
</evidence>
<dbReference type="Proteomes" id="UP000281547">
    <property type="component" value="Unassembled WGS sequence"/>
</dbReference>
<feature type="binding site" evidence="3">
    <location>
        <position position="122"/>
    </location>
    <ligand>
        <name>substrate</name>
    </ligand>
</feature>
<reference evidence="5 6" key="1">
    <citation type="journal article" date="2016" name="Int. J. Syst. Evol. Microbiol.">
        <title>Arsenicitalea aurantiaca gen. nov., sp. nov., a new member of the family Hyphomicrobiaceae, isolated from high-arsenic sediment.</title>
        <authorList>
            <person name="Mu Y."/>
            <person name="Zhou L."/>
            <person name="Zeng X.C."/>
            <person name="Liu L."/>
            <person name="Pan Y."/>
            <person name="Chen X."/>
            <person name="Wang J."/>
            <person name="Li S."/>
            <person name="Li W.J."/>
            <person name="Wang Y."/>
        </authorList>
    </citation>
    <scope>NUCLEOTIDE SEQUENCE [LARGE SCALE GENOMIC DNA]</scope>
    <source>
        <strain evidence="5 6">42-50</strain>
    </source>
</reference>
<evidence type="ECO:0000256" key="1">
    <source>
        <dbReference type="ARBA" id="ARBA00022801"/>
    </source>
</evidence>
<accession>A0A433XK24</accession>
<feature type="binding site" evidence="3">
    <location>
        <position position="146"/>
    </location>
    <ligand>
        <name>substrate</name>
    </ligand>
</feature>
<dbReference type="InterPro" id="IPR011042">
    <property type="entry name" value="6-blade_b-propeller_TolB-like"/>
</dbReference>
<dbReference type="PRINTS" id="PR01790">
    <property type="entry name" value="SMP30FAMILY"/>
</dbReference>
<comment type="cofactor">
    <cofactor evidence="3">
        <name>Zn(2+)</name>
        <dbReference type="ChEBI" id="CHEBI:29105"/>
    </cofactor>
    <text evidence="3">Binds 1 divalent metal cation per subunit.</text>
</comment>
<dbReference type="Pfam" id="PF08450">
    <property type="entry name" value="SGL"/>
    <property type="match status" value="1"/>
</dbReference>
<feature type="domain" description="SMP-30/Gluconolactonase/LRE-like region" evidence="4">
    <location>
        <begin position="34"/>
        <end position="289"/>
    </location>
</feature>
<gene>
    <name evidence="5" type="ORF">EMQ25_00285</name>
</gene>
<keyword evidence="3" id="KW-0479">Metal-binding</keyword>
<keyword evidence="3" id="KW-0862">Zinc</keyword>
<dbReference type="EMBL" id="RZNJ01000001">
    <property type="protein sequence ID" value="RUT34436.1"/>
    <property type="molecule type" value="Genomic_DNA"/>
</dbReference>
<evidence type="ECO:0000313" key="5">
    <source>
        <dbReference type="EMBL" id="RUT34436.1"/>
    </source>
</evidence>
<dbReference type="AlphaFoldDB" id="A0A433XK24"/>
<dbReference type="SUPFAM" id="SSF63829">
    <property type="entry name" value="Calcium-dependent phosphotriesterase"/>
    <property type="match status" value="1"/>
</dbReference>
<dbReference type="OrthoDB" id="241638at2"/>